<dbReference type="Proteomes" id="UP000077465">
    <property type="component" value="Chromosome"/>
</dbReference>
<dbReference type="AlphaFoldDB" id="A0AAC8T7Z9"/>
<proteinExistence type="predicted"/>
<evidence type="ECO:0008006" key="3">
    <source>
        <dbReference type="Google" id="ProtNLM"/>
    </source>
</evidence>
<dbReference type="RefSeq" id="WP_046699252.1">
    <property type="nucleotide sequence ID" value="NZ_CP011376.1"/>
</dbReference>
<name>A0AAC8T7Z9_9GAMM</name>
<organism evidence="1 2">
    <name type="scientific">Moraxella bovoculi</name>
    <dbReference type="NCBI Taxonomy" id="386891"/>
    <lineage>
        <taxon>Bacteria</taxon>
        <taxon>Pseudomonadati</taxon>
        <taxon>Pseudomonadota</taxon>
        <taxon>Gammaproteobacteria</taxon>
        <taxon>Moraxellales</taxon>
        <taxon>Moraxellaceae</taxon>
        <taxon>Moraxella</taxon>
    </lineage>
</organism>
<dbReference type="EMBL" id="CP011376">
    <property type="protein sequence ID" value="AKG07792.1"/>
    <property type="molecule type" value="Genomic_DNA"/>
</dbReference>
<gene>
    <name evidence="1" type="ORF">AAX06_06060</name>
</gene>
<evidence type="ECO:0000313" key="2">
    <source>
        <dbReference type="Proteomes" id="UP000077465"/>
    </source>
</evidence>
<sequence>MNIDSKIIALVYEHVQLCATCGKEGQRIKETVYLYAPSNPKFDNNNIPVGWYSSTHGVYCSEKCFKQSISNKE</sequence>
<protein>
    <recommendedName>
        <fullName evidence="3">MYM-type domain-containing protein</fullName>
    </recommendedName>
</protein>
<accession>A0AAC8T7Z9</accession>
<reference evidence="1 2" key="1">
    <citation type="submission" date="2015-05" db="EMBL/GenBank/DDBJ databases">
        <authorList>
            <person name="Dickey A."/>
            <person name="Clawson M."/>
            <person name="Bono J."/>
            <person name="Loy J.D."/>
        </authorList>
    </citation>
    <scope>NUCLEOTIDE SEQUENCE [LARGE SCALE GENOMIC DNA]</scope>
    <source>
        <strain evidence="1 2">22581</strain>
    </source>
</reference>
<evidence type="ECO:0000313" key="1">
    <source>
        <dbReference type="EMBL" id="AKG07792.1"/>
    </source>
</evidence>